<dbReference type="Proteomes" id="UP000283634">
    <property type="component" value="Unassembled WGS sequence"/>
</dbReference>
<dbReference type="RefSeq" id="XP_029238773.1">
    <property type="nucleotide sequence ID" value="XM_029381351.1"/>
</dbReference>
<dbReference type="EMBL" id="MKGL01000130">
    <property type="protein sequence ID" value="RNF05596.1"/>
    <property type="molecule type" value="Genomic_DNA"/>
</dbReference>
<evidence type="ECO:0000313" key="1">
    <source>
        <dbReference type="EMBL" id="RNF05596.1"/>
    </source>
</evidence>
<gene>
    <name evidence="1" type="ORF">TraAM80_04423</name>
</gene>
<protein>
    <submittedName>
        <fullName evidence="1">Uncharacterized protein</fullName>
    </submittedName>
</protein>
<name>A0A3R7MGT8_TRYRA</name>
<dbReference type="AlphaFoldDB" id="A0A3R7MGT8"/>
<organism evidence="1 2">
    <name type="scientific">Trypanosoma rangeli</name>
    <dbReference type="NCBI Taxonomy" id="5698"/>
    <lineage>
        <taxon>Eukaryota</taxon>
        <taxon>Discoba</taxon>
        <taxon>Euglenozoa</taxon>
        <taxon>Kinetoplastea</taxon>
        <taxon>Metakinetoplastina</taxon>
        <taxon>Trypanosomatida</taxon>
        <taxon>Trypanosomatidae</taxon>
        <taxon>Trypanosoma</taxon>
        <taxon>Herpetosoma</taxon>
    </lineage>
</organism>
<sequence>MLRTVQNSARDCLSTSNGNTLKNEVMIAAKRAQRNPCQRFLGQIDTAPALSLYLLPPGVYSTSMLAGFTTRTAPGTKAMPRFRSSLSEDAPEHVVFCAALAARRAKFGLGRLEVPELYFGQPLARFLCGPFGPLALICP</sequence>
<reference evidence="1 2" key="1">
    <citation type="journal article" date="2018" name="BMC Genomics">
        <title>Genomic comparison of Trypanosoma conorhini and Trypanosoma rangeli to Trypanosoma cruzi strains of high and low virulence.</title>
        <authorList>
            <person name="Bradwell K.R."/>
            <person name="Koparde V.N."/>
            <person name="Matveyev A.V."/>
            <person name="Serrano M.G."/>
            <person name="Alves J.M."/>
            <person name="Parikh H."/>
            <person name="Huang B."/>
            <person name="Lee V."/>
            <person name="Espinosa-Alvarez O."/>
            <person name="Ortiz P.A."/>
            <person name="Costa-Martins A.G."/>
            <person name="Teixeira M.M."/>
            <person name="Buck G.A."/>
        </authorList>
    </citation>
    <scope>NUCLEOTIDE SEQUENCE [LARGE SCALE GENOMIC DNA]</scope>
    <source>
        <strain evidence="1 2">AM80</strain>
    </source>
</reference>
<accession>A0A3R7MGT8</accession>
<proteinExistence type="predicted"/>
<comment type="caution">
    <text evidence="1">The sequence shown here is derived from an EMBL/GenBank/DDBJ whole genome shotgun (WGS) entry which is preliminary data.</text>
</comment>
<dbReference type="GeneID" id="40328356"/>
<keyword evidence="2" id="KW-1185">Reference proteome</keyword>
<evidence type="ECO:0000313" key="2">
    <source>
        <dbReference type="Proteomes" id="UP000283634"/>
    </source>
</evidence>